<dbReference type="InterPro" id="IPR036915">
    <property type="entry name" value="Cyclin-like_sf"/>
</dbReference>
<dbReference type="SUPFAM" id="SSF47954">
    <property type="entry name" value="Cyclin-like"/>
    <property type="match status" value="1"/>
</dbReference>
<reference evidence="3 4" key="1">
    <citation type="submission" date="2015-07" db="EMBL/GenBank/DDBJ databases">
        <authorList>
            <person name="Noorani M."/>
        </authorList>
    </citation>
    <scope>NUCLEOTIDE SEQUENCE [LARGE SCALE GENOMIC DNA]</scope>
    <source>
        <strain evidence="3">BBA 69670</strain>
    </source>
</reference>
<accession>A0A0K6G790</accession>
<dbReference type="AlphaFoldDB" id="A0A0K6G790"/>
<dbReference type="CDD" id="cd20557">
    <property type="entry name" value="CYCLIN_ScPCL1-like"/>
    <property type="match status" value="1"/>
</dbReference>
<evidence type="ECO:0000256" key="1">
    <source>
        <dbReference type="SAM" id="MobiDB-lite"/>
    </source>
</evidence>
<dbReference type="Gene3D" id="1.10.472.10">
    <property type="entry name" value="Cyclin-like"/>
    <property type="match status" value="1"/>
</dbReference>
<evidence type="ECO:0000313" key="3">
    <source>
        <dbReference type="EMBL" id="CUA74473.1"/>
    </source>
</evidence>
<gene>
    <name evidence="3" type="ORF">RSOLAG22IIIB_11228</name>
</gene>
<dbReference type="InterPro" id="IPR006671">
    <property type="entry name" value="Cyclin_N"/>
</dbReference>
<dbReference type="Pfam" id="PF00134">
    <property type="entry name" value="Cyclin_N"/>
    <property type="match status" value="1"/>
</dbReference>
<sequence>MFPLTLISAMHTTTIHKPTLPSLPLLPLPSSKPRVAKSPYPGPVACQSKVPVTPARKAYRRLKSMISTLKPTKPSQVAAGQRGEMPTQDGVSGGQLAPERLIMLRTQPHQMTMQNDEFYGWAQAAKTGARFISTLLNCPETLPSTDPSEININPDLGHFIALALRRSHLPFCVHQYASYLIWRVKSLNPEFSPRHAHGTYLTALMLAAKQSHDGVYSLDDWAWIGQDIFEASQLREKEWQMCERLGWKFLVHPMDLVKFAWTMEVEYGELDEGAPSSNLDCAESGLGMGRLFSASTASLSSLSSSSCHSLSSPWSGWGETTLSDSSMSTPGSVGLVCNSSSPSPFILA</sequence>
<feature type="region of interest" description="Disordered" evidence="1">
    <location>
        <begin position="73"/>
        <end position="94"/>
    </location>
</feature>
<name>A0A0K6G790_9AGAM</name>
<evidence type="ECO:0000259" key="2">
    <source>
        <dbReference type="Pfam" id="PF00134"/>
    </source>
</evidence>
<feature type="domain" description="Cyclin N-terminal" evidence="2">
    <location>
        <begin position="158"/>
        <end position="248"/>
    </location>
</feature>
<organism evidence="3 4">
    <name type="scientific">Rhizoctonia solani</name>
    <dbReference type="NCBI Taxonomy" id="456999"/>
    <lineage>
        <taxon>Eukaryota</taxon>
        <taxon>Fungi</taxon>
        <taxon>Dikarya</taxon>
        <taxon>Basidiomycota</taxon>
        <taxon>Agaricomycotina</taxon>
        <taxon>Agaricomycetes</taxon>
        <taxon>Cantharellales</taxon>
        <taxon>Ceratobasidiaceae</taxon>
        <taxon>Rhizoctonia</taxon>
    </lineage>
</organism>
<dbReference type="EMBL" id="CYGV01001446">
    <property type="protein sequence ID" value="CUA74473.1"/>
    <property type="molecule type" value="Genomic_DNA"/>
</dbReference>
<keyword evidence="4" id="KW-1185">Reference proteome</keyword>
<protein>
    <recommendedName>
        <fullName evidence="2">Cyclin N-terminal domain-containing protein</fullName>
    </recommendedName>
</protein>
<proteinExistence type="predicted"/>
<evidence type="ECO:0000313" key="4">
    <source>
        <dbReference type="Proteomes" id="UP000044841"/>
    </source>
</evidence>
<dbReference type="Proteomes" id="UP000044841">
    <property type="component" value="Unassembled WGS sequence"/>
</dbReference>